<proteinExistence type="predicted"/>
<dbReference type="InterPro" id="IPR007624">
    <property type="entry name" value="RNA_pol_sigma70_r3"/>
</dbReference>
<dbReference type="SUPFAM" id="SSF88946">
    <property type="entry name" value="Sigma2 domain of RNA polymerase sigma factors"/>
    <property type="match status" value="1"/>
</dbReference>
<dbReference type="InterPro" id="IPR013325">
    <property type="entry name" value="RNA_pol_sigma_r2"/>
</dbReference>
<evidence type="ECO:0000256" key="3">
    <source>
        <dbReference type="ARBA" id="ARBA00023125"/>
    </source>
</evidence>
<evidence type="ECO:0000259" key="8">
    <source>
        <dbReference type="Pfam" id="PF04545"/>
    </source>
</evidence>
<organism evidence="9 10">
    <name type="scientific">Streptomyces daghestanicus</name>
    <dbReference type="NCBI Taxonomy" id="66885"/>
    <lineage>
        <taxon>Bacteria</taxon>
        <taxon>Bacillati</taxon>
        <taxon>Actinomycetota</taxon>
        <taxon>Actinomycetes</taxon>
        <taxon>Kitasatosporales</taxon>
        <taxon>Streptomycetaceae</taxon>
        <taxon>Streptomyces</taxon>
    </lineage>
</organism>
<evidence type="ECO:0000313" key="9">
    <source>
        <dbReference type="EMBL" id="GHI32790.1"/>
    </source>
</evidence>
<dbReference type="Gene3D" id="1.10.10.10">
    <property type="entry name" value="Winged helix-like DNA-binding domain superfamily/Winged helix DNA-binding domain"/>
    <property type="match status" value="2"/>
</dbReference>
<dbReference type="InterPro" id="IPR014322">
    <property type="entry name" value="RNA_pol_sigma-B/F/G"/>
</dbReference>
<dbReference type="InterPro" id="IPR014284">
    <property type="entry name" value="RNA_pol_sigma-70_dom"/>
</dbReference>
<dbReference type="NCBIfam" id="TIGR02937">
    <property type="entry name" value="sigma70-ECF"/>
    <property type="match status" value="1"/>
</dbReference>
<dbReference type="EMBL" id="BNDX01000011">
    <property type="protein sequence ID" value="GHI32790.1"/>
    <property type="molecule type" value="Genomic_DNA"/>
</dbReference>
<dbReference type="InterPro" id="IPR007630">
    <property type="entry name" value="RNA_pol_sigma70_r4"/>
</dbReference>
<evidence type="ECO:0008006" key="11">
    <source>
        <dbReference type="Google" id="ProtNLM"/>
    </source>
</evidence>
<feature type="domain" description="RNA polymerase sigma-70 region 4" evidence="8">
    <location>
        <begin position="320"/>
        <end position="368"/>
    </location>
</feature>
<keyword evidence="1" id="KW-0805">Transcription regulation</keyword>
<dbReference type="PANTHER" id="PTHR30385">
    <property type="entry name" value="SIGMA FACTOR F FLAGELLAR"/>
    <property type="match status" value="1"/>
</dbReference>
<dbReference type="Pfam" id="PF04545">
    <property type="entry name" value="Sigma70_r4"/>
    <property type="match status" value="1"/>
</dbReference>
<comment type="caution">
    <text evidence="9">The sequence shown here is derived from an EMBL/GenBank/DDBJ whole genome shotgun (WGS) entry which is preliminary data.</text>
</comment>
<evidence type="ECO:0000256" key="4">
    <source>
        <dbReference type="ARBA" id="ARBA00023163"/>
    </source>
</evidence>
<dbReference type="InterPro" id="IPR007627">
    <property type="entry name" value="RNA_pol_sigma70_r2"/>
</dbReference>
<dbReference type="Proteomes" id="UP001052655">
    <property type="component" value="Unassembled WGS sequence"/>
</dbReference>
<feature type="domain" description="RNA polymerase sigma-70 region 3" evidence="6">
    <location>
        <begin position="232"/>
        <end position="288"/>
    </location>
</feature>
<evidence type="ECO:0000256" key="2">
    <source>
        <dbReference type="ARBA" id="ARBA00023082"/>
    </source>
</evidence>
<accession>A0ABQ3Q670</accession>
<dbReference type="Gene3D" id="1.20.120.1810">
    <property type="match status" value="1"/>
</dbReference>
<feature type="domain" description="RNA polymerase sigma-70 region 2" evidence="7">
    <location>
        <begin position="152"/>
        <end position="221"/>
    </location>
</feature>
<dbReference type="PRINTS" id="PR00046">
    <property type="entry name" value="SIGMA70FCT"/>
</dbReference>
<dbReference type="Pfam" id="PF04539">
    <property type="entry name" value="Sigma70_r3"/>
    <property type="match status" value="1"/>
</dbReference>
<evidence type="ECO:0000256" key="5">
    <source>
        <dbReference type="SAM" id="MobiDB-lite"/>
    </source>
</evidence>
<dbReference type="InterPro" id="IPR000943">
    <property type="entry name" value="RNA_pol_sigma70"/>
</dbReference>
<protein>
    <recommendedName>
        <fullName evidence="11">RNA polymerase sigma factor</fullName>
    </recommendedName>
</protein>
<dbReference type="CDD" id="cd06171">
    <property type="entry name" value="Sigma70_r4"/>
    <property type="match status" value="1"/>
</dbReference>
<dbReference type="PANTHER" id="PTHR30385:SF4">
    <property type="entry name" value="RNA POLYMERASE SIGMA-E FACTOR"/>
    <property type="match status" value="1"/>
</dbReference>
<name>A0ABQ3Q670_9ACTN</name>
<dbReference type="SUPFAM" id="SSF88659">
    <property type="entry name" value="Sigma3 and sigma4 domains of RNA polymerase sigma factors"/>
    <property type="match status" value="2"/>
</dbReference>
<keyword evidence="4" id="KW-0804">Transcription</keyword>
<dbReference type="NCBIfam" id="TIGR02980">
    <property type="entry name" value="SigBFG"/>
    <property type="match status" value="1"/>
</dbReference>
<evidence type="ECO:0000313" key="10">
    <source>
        <dbReference type="Proteomes" id="UP001052655"/>
    </source>
</evidence>
<dbReference type="InterPro" id="IPR013324">
    <property type="entry name" value="RNA_pol_sigma_r3/r4-like"/>
</dbReference>
<gene>
    <name evidence="9" type="ORF">Sdagh_45200</name>
</gene>
<keyword evidence="10" id="KW-1185">Reference proteome</keyword>
<feature type="compositionally biased region" description="Basic and acidic residues" evidence="5">
    <location>
        <begin position="67"/>
        <end position="80"/>
    </location>
</feature>
<reference evidence="9" key="1">
    <citation type="submission" date="2024-05" db="EMBL/GenBank/DDBJ databases">
        <title>Whole genome shotgun sequence of Streptomyces daghestanicus NBRC 12762.</title>
        <authorList>
            <person name="Komaki H."/>
            <person name="Tamura T."/>
        </authorList>
    </citation>
    <scope>NUCLEOTIDE SEQUENCE</scope>
    <source>
        <strain evidence="9">NBRC 12762</strain>
    </source>
</reference>
<dbReference type="Pfam" id="PF04542">
    <property type="entry name" value="Sigma70_r2"/>
    <property type="match status" value="1"/>
</dbReference>
<feature type="region of interest" description="Disordered" evidence="5">
    <location>
        <begin position="1"/>
        <end position="127"/>
    </location>
</feature>
<keyword evidence="3" id="KW-0238">DNA-binding</keyword>
<evidence type="ECO:0000256" key="1">
    <source>
        <dbReference type="ARBA" id="ARBA00023015"/>
    </source>
</evidence>
<sequence length="376" mass="41410">METDLQDESGAVPVAALRVTPPGGRKPVVFAASLPGQAHPWCFGQEARPWERRDAAPGGPSGSRTRSRGDRPTPRTERHPGVPSRPPGPRRASRRRRAGPVPPPPREQRRPMPTPVSTRHHPHDDAPDTAAAFRELAALPAGPRRDALRDRIVEAWLPMAERLAGRFRSRGESYEDLRQVAALGLVKAVDRYDPGRGHAFESYAVPTVTGEIKRHFRDHLWTLHVPRRVQDLRNRVRQAGQELSQTLPGRAPGVAEIAARTGLGEEDVREGQAALESFSALSLDAELQGGDDGYSLGDALGGPDPALDTVVDREAVRGSLAALPERERAILYMRFFDDMTQSGIAERLGISQMHVSRLISRCCHRVREQVLREPSD</sequence>
<keyword evidence="2" id="KW-0731">Sigma factor</keyword>
<evidence type="ECO:0000259" key="6">
    <source>
        <dbReference type="Pfam" id="PF04539"/>
    </source>
</evidence>
<evidence type="ECO:0000259" key="7">
    <source>
        <dbReference type="Pfam" id="PF04542"/>
    </source>
</evidence>
<dbReference type="InterPro" id="IPR036388">
    <property type="entry name" value="WH-like_DNA-bd_sf"/>
</dbReference>